<feature type="transmembrane region" description="Helical" evidence="1">
    <location>
        <begin position="6"/>
        <end position="27"/>
    </location>
</feature>
<gene>
    <name evidence="2" type="ORF">HCEG_07765</name>
</gene>
<name>F0URM3_AJEC8</name>
<dbReference type="HOGENOM" id="CLU_2096155_0_0_1"/>
<dbReference type="EMBL" id="DS990641">
    <property type="protein sequence ID" value="EGC48550.1"/>
    <property type="molecule type" value="Genomic_DNA"/>
</dbReference>
<evidence type="ECO:0000313" key="2">
    <source>
        <dbReference type="EMBL" id="EGC48550.1"/>
    </source>
</evidence>
<keyword evidence="1" id="KW-0812">Transmembrane</keyword>
<protein>
    <submittedName>
        <fullName evidence="2">Predicted protein</fullName>
    </submittedName>
</protein>
<evidence type="ECO:0000256" key="1">
    <source>
        <dbReference type="SAM" id="Phobius"/>
    </source>
</evidence>
<keyword evidence="1" id="KW-0472">Membrane</keyword>
<accession>F0URM3</accession>
<proteinExistence type="predicted"/>
<dbReference type="Proteomes" id="UP000008142">
    <property type="component" value="Unassembled WGS sequence"/>
</dbReference>
<organism evidence="3">
    <name type="scientific">Ajellomyces capsulatus (strain H88)</name>
    <name type="common">Darling's disease fungus</name>
    <name type="synonym">Histoplasma capsulatum</name>
    <dbReference type="NCBI Taxonomy" id="544711"/>
    <lineage>
        <taxon>Eukaryota</taxon>
        <taxon>Fungi</taxon>
        <taxon>Dikarya</taxon>
        <taxon>Ascomycota</taxon>
        <taxon>Pezizomycotina</taxon>
        <taxon>Eurotiomycetes</taxon>
        <taxon>Eurotiomycetidae</taxon>
        <taxon>Onygenales</taxon>
        <taxon>Ajellomycetaceae</taxon>
        <taxon>Histoplasma</taxon>
    </lineage>
</organism>
<reference evidence="3" key="1">
    <citation type="submission" date="2008-07" db="EMBL/GenBank/DDBJ databases">
        <title>Annotation of Ajellomyces capsulatus strain H88.</title>
        <authorList>
            <person name="Champion M."/>
            <person name="Cuomo C."/>
            <person name="Ma L.-J."/>
            <person name="Henn M.R."/>
            <person name="Sil A."/>
            <person name="Goldman B."/>
            <person name="Young S.K."/>
            <person name="Kodira C.D."/>
            <person name="Zeng Q."/>
            <person name="Koehrsen M."/>
            <person name="Alvarado L."/>
            <person name="Berlin A."/>
            <person name="Borenstein D."/>
            <person name="Chen Z."/>
            <person name="Engels R."/>
            <person name="Freedman E."/>
            <person name="Gellesch M."/>
            <person name="Goldberg J."/>
            <person name="Griggs A."/>
            <person name="Gujja S."/>
            <person name="Heiman D."/>
            <person name="Hepburn T."/>
            <person name="Howarth C."/>
            <person name="Jen D."/>
            <person name="Larson L."/>
            <person name="Lewis B."/>
            <person name="Mehta T."/>
            <person name="Park D."/>
            <person name="Pearson M."/>
            <person name="Roberts A."/>
            <person name="Saif S."/>
            <person name="Shea T."/>
            <person name="Shenoy N."/>
            <person name="Sisk P."/>
            <person name="Stolte C."/>
            <person name="Sykes S."/>
            <person name="Walk T."/>
            <person name="White J."/>
            <person name="Yandava C."/>
            <person name="Klein B."/>
            <person name="McEwen J.G."/>
            <person name="Puccia R."/>
            <person name="Goldman G.H."/>
            <person name="Felipe M.S."/>
            <person name="Nino-Vega G."/>
            <person name="San-Blas G."/>
            <person name="Taylor J."/>
            <person name="Mendoza L."/>
            <person name="Galagan J."/>
            <person name="Nusbaum C."/>
            <person name="Birren B."/>
        </authorList>
    </citation>
    <scope>NUCLEOTIDE SEQUENCE [LARGE SCALE GENOMIC DNA]</scope>
    <source>
        <strain evidence="3">H88</strain>
    </source>
</reference>
<dbReference type="AlphaFoldDB" id="F0URM3"/>
<sequence length="116" mass="12678">MGSQHKMQLAIISTSSGGANITFLAVLRVKFLPQYGGMSSRALKHGHNLIKSMTSCLLSGNAMAVLTRYANLPGSASYIFRFAFTLHVPGYRVRRKVRLNRKMLAGMAIYVVASSL</sequence>
<evidence type="ECO:0000313" key="3">
    <source>
        <dbReference type="Proteomes" id="UP000008142"/>
    </source>
</evidence>
<keyword evidence="1" id="KW-1133">Transmembrane helix</keyword>